<dbReference type="SUPFAM" id="SSF46946">
    <property type="entry name" value="S13-like H2TH domain"/>
    <property type="match status" value="1"/>
</dbReference>
<feature type="domain" description="FPG-type" evidence="16">
    <location>
        <begin position="236"/>
        <end position="270"/>
    </location>
</feature>
<dbReference type="Pfam" id="PF06831">
    <property type="entry name" value="H2TH"/>
    <property type="match status" value="1"/>
</dbReference>
<feature type="active site" description="Proton donor; for beta-elimination activity" evidence="15">
    <location>
        <position position="57"/>
    </location>
</feature>
<keyword evidence="8 15" id="KW-0862">Zinc</keyword>
<comment type="catalytic activity">
    <reaction evidence="14 15">
        <text>2'-deoxyribonucleotide-(2'-deoxyribose 5'-phosphate)-2'-deoxyribonucleotide-DNA = a 3'-end 2'-deoxyribonucleotide-(2,3-dehydro-2,3-deoxyribose 5'-phosphate)-DNA + a 5'-end 5'-phospho-2'-deoxyribonucleoside-DNA + H(+)</text>
        <dbReference type="Rhea" id="RHEA:66592"/>
        <dbReference type="Rhea" id="RHEA-COMP:13180"/>
        <dbReference type="Rhea" id="RHEA-COMP:16897"/>
        <dbReference type="Rhea" id="RHEA-COMP:17067"/>
        <dbReference type="ChEBI" id="CHEBI:15378"/>
        <dbReference type="ChEBI" id="CHEBI:136412"/>
        <dbReference type="ChEBI" id="CHEBI:157695"/>
        <dbReference type="ChEBI" id="CHEBI:167181"/>
        <dbReference type="EC" id="4.2.99.18"/>
    </reaction>
</comment>
<dbReference type="NCBIfam" id="TIGR00577">
    <property type="entry name" value="fpg"/>
    <property type="match status" value="1"/>
</dbReference>
<dbReference type="InterPro" id="IPR010979">
    <property type="entry name" value="Ribosomal_uS13-like_H2TH"/>
</dbReference>
<dbReference type="Gene3D" id="3.20.190.10">
    <property type="entry name" value="MutM-like, N-terminal"/>
    <property type="match status" value="1"/>
</dbReference>
<organism evidence="18 19">
    <name type="scientific">Legionella brunensis</name>
    <dbReference type="NCBI Taxonomy" id="29422"/>
    <lineage>
        <taxon>Bacteria</taxon>
        <taxon>Pseudomonadati</taxon>
        <taxon>Pseudomonadota</taxon>
        <taxon>Gammaproteobacteria</taxon>
        <taxon>Legionellales</taxon>
        <taxon>Legionellaceae</taxon>
        <taxon>Legionella</taxon>
    </lineage>
</organism>
<dbReference type="EC" id="3.2.2.23" evidence="15"/>
<evidence type="ECO:0000259" key="16">
    <source>
        <dbReference type="PROSITE" id="PS51066"/>
    </source>
</evidence>
<evidence type="ECO:0000256" key="9">
    <source>
        <dbReference type="ARBA" id="ARBA00023125"/>
    </source>
</evidence>
<evidence type="ECO:0000256" key="7">
    <source>
        <dbReference type="ARBA" id="ARBA00022801"/>
    </source>
</evidence>
<dbReference type="Proteomes" id="UP000054742">
    <property type="component" value="Unassembled WGS sequence"/>
</dbReference>
<evidence type="ECO:0000256" key="2">
    <source>
        <dbReference type="ARBA" id="ARBA00009409"/>
    </source>
</evidence>
<evidence type="ECO:0000313" key="19">
    <source>
        <dbReference type="Proteomes" id="UP000054742"/>
    </source>
</evidence>
<dbReference type="GO" id="GO:0008270">
    <property type="term" value="F:zinc ion binding"/>
    <property type="evidence" value="ECO:0007669"/>
    <property type="project" value="UniProtKB-UniRule"/>
</dbReference>
<comment type="similarity">
    <text evidence="2 15">Belongs to the FPG family.</text>
</comment>
<comment type="catalytic activity">
    <reaction evidence="1 15">
        <text>Hydrolysis of DNA containing ring-opened 7-methylguanine residues, releasing 2,6-diamino-4-hydroxy-5-(N-methyl)formamidopyrimidine.</text>
        <dbReference type="EC" id="3.2.2.23"/>
    </reaction>
</comment>
<dbReference type="InterPro" id="IPR035937">
    <property type="entry name" value="FPG_N"/>
</dbReference>
<reference evidence="18 19" key="1">
    <citation type="submission" date="2015-11" db="EMBL/GenBank/DDBJ databases">
        <title>Genomic analysis of 38 Legionella species identifies large and diverse effector repertoires.</title>
        <authorList>
            <person name="Burstein D."/>
            <person name="Amaro F."/>
            <person name="Zusman T."/>
            <person name="Lifshitz Z."/>
            <person name="Cohen O."/>
            <person name="Gilbert J.A."/>
            <person name="Pupko T."/>
            <person name="Shuman H.A."/>
            <person name="Segal G."/>
        </authorList>
    </citation>
    <scope>NUCLEOTIDE SEQUENCE [LARGE SCALE GENOMIC DNA]</scope>
    <source>
        <strain evidence="18 19">ATCC 43878</strain>
    </source>
</reference>
<keyword evidence="10 15" id="KW-0234">DNA repair</keyword>
<dbReference type="Pfam" id="PF01149">
    <property type="entry name" value="Fapy_DNA_glyco"/>
    <property type="match status" value="1"/>
</dbReference>
<evidence type="ECO:0000256" key="5">
    <source>
        <dbReference type="ARBA" id="ARBA00022763"/>
    </source>
</evidence>
<evidence type="ECO:0000256" key="11">
    <source>
        <dbReference type="ARBA" id="ARBA00023239"/>
    </source>
</evidence>
<dbReference type="PROSITE" id="PS01242">
    <property type="entry name" value="ZF_FPG_1"/>
    <property type="match status" value="1"/>
</dbReference>
<dbReference type="HAMAP" id="MF_00103">
    <property type="entry name" value="Fapy_DNA_glycosyl"/>
    <property type="match status" value="1"/>
</dbReference>
<dbReference type="PROSITE" id="PS51066">
    <property type="entry name" value="ZF_FPG_2"/>
    <property type="match status" value="1"/>
</dbReference>
<comment type="cofactor">
    <cofactor evidence="15">
        <name>Zn(2+)</name>
        <dbReference type="ChEBI" id="CHEBI:29105"/>
    </cofactor>
    <text evidence="15">Binds 1 zinc ion per subunit.</text>
</comment>
<feature type="binding site" evidence="15">
    <location>
        <position position="90"/>
    </location>
    <ligand>
        <name>DNA</name>
        <dbReference type="ChEBI" id="CHEBI:16991"/>
    </ligand>
</feature>
<dbReference type="GO" id="GO:0140078">
    <property type="term" value="F:class I DNA-(apurinic or apyrimidinic site) endonuclease activity"/>
    <property type="evidence" value="ECO:0007669"/>
    <property type="project" value="UniProtKB-EC"/>
</dbReference>
<feature type="active site" description="Schiff-base intermediate with DNA" evidence="15">
    <location>
        <position position="2"/>
    </location>
</feature>
<dbReference type="InterPro" id="IPR000214">
    <property type="entry name" value="Znf_DNA_glyclase/AP_lyase"/>
</dbReference>
<dbReference type="EMBL" id="LNXV01000036">
    <property type="protein sequence ID" value="KTC76802.1"/>
    <property type="molecule type" value="Genomic_DNA"/>
</dbReference>
<evidence type="ECO:0000256" key="6">
    <source>
        <dbReference type="ARBA" id="ARBA00022771"/>
    </source>
</evidence>
<dbReference type="InterPro" id="IPR012319">
    <property type="entry name" value="FPG_cat"/>
</dbReference>
<evidence type="ECO:0000256" key="13">
    <source>
        <dbReference type="ARBA" id="ARBA00023295"/>
    </source>
</evidence>
<dbReference type="SMART" id="SM00898">
    <property type="entry name" value="Fapy_DNA_glyco"/>
    <property type="match status" value="1"/>
</dbReference>
<keyword evidence="6 15" id="KW-0863">Zinc-finger</keyword>
<evidence type="ECO:0000256" key="15">
    <source>
        <dbReference type="HAMAP-Rule" id="MF_00103"/>
    </source>
</evidence>
<protein>
    <recommendedName>
        <fullName evidence="15">Formamidopyrimidine-DNA glycosylase</fullName>
        <shortName evidence="15">Fapy-DNA glycosylase</shortName>
        <ecNumber evidence="15">3.2.2.23</ecNumber>
    </recommendedName>
    <alternativeName>
        <fullName evidence="15">DNA-(apurinic or apyrimidinic site) lyase MutM</fullName>
        <shortName evidence="15">AP lyase MutM</shortName>
        <ecNumber evidence="15">4.2.99.18</ecNumber>
    </alternativeName>
</protein>
<keyword evidence="9 15" id="KW-0238">DNA-binding</keyword>
<feature type="domain" description="Formamidopyrimidine-DNA glycosylase catalytic" evidence="17">
    <location>
        <begin position="2"/>
        <end position="112"/>
    </location>
</feature>
<dbReference type="Pfam" id="PF06827">
    <property type="entry name" value="zf-FPG_IleRS"/>
    <property type="match status" value="1"/>
</dbReference>
<keyword evidence="11 15" id="KW-0456">Lyase</keyword>
<gene>
    <name evidence="15 18" type="primary">mutM</name>
    <name evidence="15" type="synonym">fpg</name>
    <name evidence="18" type="ORF">Lbru_2909</name>
</gene>
<feature type="binding site" evidence="15">
    <location>
        <position position="151"/>
    </location>
    <ligand>
        <name>DNA</name>
        <dbReference type="ChEBI" id="CHEBI:16991"/>
    </ligand>
</feature>
<dbReference type="InterPro" id="IPR010663">
    <property type="entry name" value="Znf_FPG/IleRS"/>
</dbReference>
<dbReference type="InterPro" id="IPR020629">
    <property type="entry name" value="FPG_Glyclase"/>
</dbReference>
<dbReference type="SUPFAM" id="SSF81624">
    <property type="entry name" value="N-terminal domain of MutM-like DNA repair proteins"/>
    <property type="match status" value="1"/>
</dbReference>
<feature type="active site" description="Proton donor" evidence="15">
    <location>
        <position position="3"/>
    </location>
</feature>
<evidence type="ECO:0000256" key="3">
    <source>
        <dbReference type="ARBA" id="ARBA00011245"/>
    </source>
</evidence>
<keyword evidence="13 15" id="KW-0326">Glycosidase</keyword>
<dbReference type="GO" id="GO:0003684">
    <property type="term" value="F:damaged DNA binding"/>
    <property type="evidence" value="ECO:0007669"/>
    <property type="project" value="InterPro"/>
</dbReference>
<comment type="caution">
    <text evidence="18">The sequence shown here is derived from an EMBL/GenBank/DDBJ whole genome shotgun (WGS) entry which is preliminary data.</text>
</comment>
<dbReference type="SMART" id="SM01232">
    <property type="entry name" value="H2TH"/>
    <property type="match status" value="1"/>
</dbReference>
<dbReference type="PANTHER" id="PTHR22993:SF9">
    <property type="entry name" value="FORMAMIDOPYRIMIDINE-DNA GLYCOSYLASE"/>
    <property type="match status" value="1"/>
</dbReference>
<sequence>MPELPEVETTRLGISPFLLDKTIQAVFVRQPNLRMKVPPLNELCSGQKVLAITRRAKYLLLHLTKGYLLIHLGMSGHLRIVQPSVYHDKHDHIDMLLDGEHTLRYNDPRRFGLWLYLSDNPQEHPLLSHLGPEPLSDMFNVEYLSKRAHKKRQNIKSFIMRNDIVVGVGNIYATESLFLAGINPLSAASSVKQAQMAKLVAYIKQVLEQAIQAGGTTLRDFYAIDGKPGYFAQQLQVYGRKNLPCFQCNHSIEVVVIGGRSSAFCPYCQPLRP</sequence>
<evidence type="ECO:0000256" key="12">
    <source>
        <dbReference type="ARBA" id="ARBA00023268"/>
    </source>
</evidence>
<dbReference type="STRING" id="29422.Lbru_2909"/>
<keyword evidence="12 15" id="KW-0511">Multifunctional enzyme</keyword>
<name>A0A0W0S080_9GAMM</name>
<dbReference type="SUPFAM" id="SSF57716">
    <property type="entry name" value="Glucocorticoid receptor-like (DNA-binding domain)"/>
    <property type="match status" value="1"/>
</dbReference>
<keyword evidence="4 15" id="KW-0479">Metal-binding</keyword>
<feature type="binding site" evidence="15">
    <location>
        <position position="109"/>
    </location>
    <ligand>
        <name>DNA</name>
        <dbReference type="ChEBI" id="CHEBI:16991"/>
    </ligand>
</feature>
<comment type="subunit">
    <text evidence="3 15">Monomer.</text>
</comment>
<evidence type="ECO:0000256" key="8">
    <source>
        <dbReference type="ARBA" id="ARBA00022833"/>
    </source>
</evidence>
<dbReference type="FunFam" id="3.20.190.10:FF:000001">
    <property type="entry name" value="Formamidopyrimidine-DNA glycosylase"/>
    <property type="match status" value="1"/>
</dbReference>
<dbReference type="InterPro" id="IPR015886">
    <property type="entry name" value="H2TH_FPG"/>
</dbReference>
<dbReference type="RefSeq" id="WP_058442875.1">
    <property type="nucleotide sequence ID" value="NZ_CAAAHU010000012.1"/>
</dbReference>
<evidence type="ECO:0000256" key="14">
    <source>
        <dbReference type="ARBA" id="ARBA00044632"/>
    </source>
</evidence>
<dbReference type="GO" id="GO:0034039">
    <property type="term" value="F:8-oxo-7,8-dihydroguanine DNA N-glycosylase activity"/>
    <property type="evidence" value="ECO:0007669"/>
    <property type="project" value="TreeGrafter"/>
</dbReference>
<dbReference type="OrthoDB" id="9800855at2"/>
<dbReference type="PROSITE" id="PS51068">
    <property type="entry name" value="FPG_CAT"/>
    <property type="match status" value="1"/>
</dbReference>
<evidence type="ECO:0000256" key="10">
    <source>
        <dbReference type="ARBA" id="ARBA00023204"/>
    </source>
</evidence>
<evidence type="ECO:0000313" key="18">
    <source>
        <dbReference type="EMBL" id="KTC76802.1"/>
    </source>
</evidence>
<keyword evidence="7 15" id="KW-0378">Hydrolase</keyword>
<dbReference type="Gene3D" id="1.10.8.50">
    <property type="match status" value="1"/>
</dbReference>
<dbReference type="NCBIfam" id="NF002211">
    <property type="entry name" value="PRK01103.1"/>
    <property type="match status" value="1"/>
</dbReference>
<dbReference type="PATRIC" id="fig|29422.6.peg.3084"/>
<keyword evidence="19" id="KW-1185">Reference proteome</keyword>
<evidence type="ECO:0000256" key="1">
    <source>
        <dbReference type="ARBA" id="ARBA00001668"/>
    </source>
</evidence>
<dbReference type="PANTHER" id="PTHR22993">
    <property type="entry name" value="FORMAMIDOPYRIMIDINE-DNA GLYCOSYLASE"/>
    <property type="match status" value="1"/>
</dbReference>
<proteinExistence type="inferred from homology"/>
<feature type="active site" description="Proton donor; for delta-elimination activity" evidence="15">
    <location>
        <position position="260"/>
    </location>
</feature>
<dbReference type="CDD" id="cd08966">
    <property type="entry name" value="EcFpg-like_N"/>
    <property type="match status" value="1"/>
</dbReference>
<comment type="function">
    <text evidence="15">Involved in base excision repair of DNA damaged by oxidation or by mutagenic agents. Acts as DNA glycosylase that recognizes and removes damaged bases. Has a preference for oxidized purines, such as 7,8-dihydro-8-oxoguanine (8-oxoG). Has AP (apurinic/apyrimidinic) lyase activity and introduces nicks in the DNA strand. Cleaves the DNA backbone by beta-delta elimination to generate a single-strand break at the site of the removed base with both 3'- and 5'-phosphates.</text>
</comment>
<evidence type="ECO:0000259" key="17">
    <source>
        <dbReference type="PROSITE" id="PS51068"/>
    </source>
</evidence>
<dbReference type="FunFam" id="1.10.8.50:FF:000003">
    <property type="entry name" value="Formamidopyrimidine-DNA glycosylase"/>
    <property type="match status" value="1"/>
</dbReference>
<dbReference type="EC" id="4.2.99.18" evidence="15"/>
<evidence type="ECO:0000256" key="4">
    <source>
        <dbReference type="ARBA" id="ARBA00022723"/>
    </source>
</evidence>
<dbReference type="GO" id="GO:0006284">
    <property type="term" value="P:base-excision repair"/>
    <property type="evidence" value="ECO:0007669"/>
    <property type="project" value="InterPro"/>
</dbReference>
<accession>A0A0W0S080</accession>
<dbReference type="InterPro" id="IPR015887">
    <property type="entry name" value="DNA_glyclase_Znf_dom_DNA_BS"/>
</dbReference>
<dbReference type="AlphaFoldDB" id="A0A0W0S080"/>
<keyword evidence="5 15" id="KW-0227">DNA damage</keyword>